<dbReference type="SUPFAM" id="SSF53335">
    <property type="entry name" value="S-adenosyl-L-methionine-dependent methyltransferases"/>
    <property type="match status" value="1"/>
</dbReference>
<accession>A0AAW8R2P9</accession>
<organism evidence="3 4">
    <name type="scientific">Brumicola blandensis</name>
    <dbReference type="NCBI Taxonomy" id="3075611"/>
    <lineage>
        <taxon>Bacteria</taxon>
        <taxon>Pseudomonadati</taxon>
        <taxon>Pseudomonadota</taxon>
        <taxon>Gammaproteobacteria</taxon>
        <taxon>Alteromonadales</taxon>
        <taxon>Alteromonadaceae</taxon>
        <taxon>Brumicola</taxon>
    </lineage>
</organism>
<dbReference type="Pfam" id="PF13649">
    <property type="entry name" value="Methyltransf_25"/>
    <property type="match status" value="1"/>
</dbReference>
<sequence length="204" mass="23130">MKQMWNERYAAEEYAYGEAPNAFLKQFLDTYQPRGNILLPAEGEGRNAVYAAKIGLSVFAFDISEEGKKKALALAQREKVSIDYQVLDMSDIALKDSEYDAVALVFAHFPSSHLHEYHRKIAKTVKPGGFICLEAFALGHEEFQRSNPKAGGPKDTDMLFTTELIKRDFPEFTQLLLEECEVKLLEGKFHDGKSKVLRFIGKKM</sequence>
<dbReference type="AlphaFoldDB" id="A0AAW8R2P9"/>
<dbReference type="InterPro" id="IPR029063">
    <property type="entry name" value="SAM-dependent_MTases_sf"/>
</dbReference>
<name>A0AAW8R2P9_9ALTE</name>
<dbReference type="CDD" id="cd02440">
    <property type="entry name" value="AdoMet_MTases"/>
    <property type="match status" value="1"/>
</dbReference>
<dbReference type="PANTHER" id="PTHR43861:SF3">
    <property type="entry name" value="PUTATIVE (AFU_ORTHOLOGUE AFUA_2G14390)-RELATED"/>
    <property type="match status" value="1"/>
</dbReference>
<dbReference type="Proteomes" id="UP001249020">
    <property type="component" value="Unassembled WGS sequence"/>
</dbReference>
<evidence type="ECO:0000256" key="1">
    <source>
        <dbReference type="ARBA" id="ARBA00022679"/>
    </source>
</evidence>
<dbReference type="PANTHER" id="PTHR43861">
    <property type="entry name" value="TRANS-ACONITATE 2-METHYLTRANSFERASE-RELATED"/>
    <property type="match status" value="1"/>
</dbReference>
<keyword evidence="4" id="KW-1185">Reference proteome</keyword>
<reference evidence="3 4" key="1">
    <citation type="submission" date="2023-09" db="EMBL/GenBank/DDBJ databases">
        <authorList>
            <person name="Rey-Velasco X."/>
        </authorList>
    </citation>
    <scope>NUCLEOTIDE SEQUENCE [LARGE SCALE GENOMIC DNA]</scope>
    <source>
        <strain evidence="3 4">W409</strain>
    </source>
</reference>
<dbReference type="GO" id="GO:0008168">
    <property type="term" value="F:methyltransferase activity"/>
    <property type="evidence" value="ECO:0007669"/>
    <property type="project" value="UniProtKB-KW"/>
</dbReference>
<evidence type="ECO:0000259" key="2">
    <source>
        <dbReference type="Pfam" id="PF13649"/>
    </source>
</evidence>
<dbReference type="EC" id="2.1.-.-" evidence="3"/>
<protein>
    <submittedName>
        <fullName evidence="3">Class I SAM-dependent methyltransferase</fullName>
        <ecNumber evidence="3">2.1.-.-</ecNumber>
    </submittedName>
</protein>
<proteinExistence type="predicted"/>
<gene>
    <name evidence="3" type="ORF">RM544_13745</name>
</gene>
<evidence type="ECO:0000313" key="4">
    <source>
        <dbReference type="Proteomes" id="UP001249020"/>
    </source>
</evidence>
<comment type="caution">
    <text evidence="3">The sequence shown here is derived from an EMBL/GenBank/DDBJ whole genome shotgun (WGS) entry which is preliminary data.</text>
</comment>
<keyword evidence="3" id="KW-0489">Methyltransferase</keyword>
<dbReference type="InterPro" id="IPR041698">
    <property type="entry name" value="Methyltransf_25"/>
</dbReference>
<dbReference type="GO" id="GO:0032259">
    <property type="term" value="P:methylation"/>
    <property type="evidence" value="ECO:0007669"/>
    <property type="project" value="UniProtKB-KW"/>
</dbReference>
<keyword evidence="1 3" id="KW-0808">Transferase</keyword>
<dbReference type="RefSeq" id="WP_311362382.1">
    <property type="nucleotide sequence ID" value="NZ_JAVRIE010000006.1"/>
</dbReference>
<dbReference type="EMBL" id="JAVRIE010000006">
    <property type="protein sequence ID" value="MDT0583606.1"/>
    <property type="molecule type" value="Genomic_DNA"/>
</dbReference>
<evidence type="ECO:0000313" key="3">
    <source>
        <dbReference type="EMBL" id="MDT0583606.1"/>
    </source>
</evidence>
<dbReference type="Gene3D" id="3.40.50.150">
    <property type="entry name" value="Vaccinia Virus protein VP39"/>
    <property type="match status" value="1"/>
</dbReference>
<feature type="domain" description="Methyltransferase" evidence="2">
    <location>
        <begin position="41"/>
        <end position="129"/>
    </location>
</feature>